<gene>
    <name evidence="2" type="ORF">BDZ94DRAFT_1327364</name>
</gene>
<protein>
    <submittedName>
        <fullName evidence="2">Uncharacterized protein</fullName>
    </submittedName>
</protein>
<dbReference type="EMBL" id="MU150510">
    <property type="protein sequence ID" value="KAF9455830.1"/>
    <property type="molecule type" value="Genomic_DNA"/>
</dbReference>
<evidence type="ECO:0000313" key="2">
    <source>
        <dbReference type="EMBL" id="KAF9455830.1"/>
    </source>
</evidence>
<accession>A0A9P6CB92</accession>
<name>A0A9P6CB92_9AGAR</name>
<dbReference type="Proteomes" id="UP000807353">
    <property type="component" value="Unassembled WGS sequence"/>
</dbReference>
<evidence type="ECO:0000313" key="3">
    <source>
        <dbReference type="Proteomes" id="UP000807353"/>
    </source>
</evidence>
<sequence length="349" mass="38266">MPSSSFYTPPMDLLVQFHQDCLARFFVSNGVPGVSTAESFQYFIPQFMSATTYFRFRGILDQEDQCVLLLQSLRPNVMQEVLDAFKRHVDHSETDSLIIQMLKACQFVFYATKRIYPSQAHRLPSPPLSEASPSVSSHSPSFGMPTGSPCVVPDPSPLENTEKFSENFHPMVSRLGTRIQDTIPLVDDISHDPRAPPPFQAFPDDPCRLHNPHLSCFGHTFVKTCPIASGLETGTQDIAPIVPNASNSPGVAPFLEALPDDPFSCQNTPTSCFEDFSLQEDLDAPGLETGILGVLPIVSNPPDSPYTSPLLQAFPNDPFSCQNSPLHCGEDISMLADLNVLGLETTLGH</sequence>
<organism evidence="2 3">
    <name type="scientific">Collybia nuda</name>
    <dbReference type="NCBI Taxonomy" id="64659"/>
    <lineage>
        <taxon>Eukaryota</taxon>
        <taxon>Fungi</taxon>
        <taxon>Dikarya</taxon>
        <taxon>Basidiomycota</taxon>
        <taxon>Agaricomycotina</taxon>
        <taxon>Agaricomycetes</taxon>
        <taxon>Agaricomycetidae</taxon>
        <taxon>Agaricales</taxon>
        <taxon>Tricholomatineae</taxon>
        <taxon>Clitocybaceae</taxon>
        <taxon>Collybia</taxon>
    </lineage>
</organism>
<reference evidence="2" key="1">
    <citation type="submission" date="2020-11" db="EMBL/GenBank/DDBJ databases">
        <authorList>
            <consortium name="DOE Joint Genome Institute"/>
            <person name="Ahrendt S."/>
            <person name="Riley R."/>
            <person name="Andreopoulos W."/>
            <person name="Labutti K."/>
            <person name="Pangilinan J."/>
            <person name="Ruiz-Duenas F.J."/>
            <person name="Barrasa J.M."/>
            <person name="Sanchez-Garcia M."/>
            <person name="Camarero S."/>
            <person name="Miyauchi S."/>
            <person name="Serrano A."/>
            <person name="Linde D."/>
            <person name="Babiker R."/>
            <person name="Drula E."/>
            <person name="Ayuso-Fernandez I."/>
            <person name="Pacheco R."/>
            <person name="Padilla G."/>
            <person name="Ferreira P."/>
            <person name="Barriuso J."/>
            <person name="Kellner H."/>
            <person name="Castanera R."/>
            <person name="Alfaro M."/>
            <person name="Ramirez L."/>
            <person name="Pisabarro A.G."/>
            <person name="Kuo A."/>
            <person name="Tritt A."/>
            <person name="Lipzen A."/>
            <person name="He G."/>
            <person name="Yan M."/>
            <person name="Ng V."/>
            <person name="Cullen D."/>
            <person name="Martin F."/>
            <person name="Rosso M.-N."/>
            <person name="Henrissat B."/>
            <person name="Hibbett D."/>
            <person name="Martinez A.T."/>
            <person name="Grigoriev I.V."/>
        </authorList>
    </citation>
    <scope>NUCLEOTIDE SEQUENCE</scope>
    <source>
        <strain evidence="2">CBS 247.69</strain>
    </source>
</reference>
<keyword evidence="3" id="KW-1185">Reference proteome</keyword>
<dbReference type="AlphaFoldDB" id="A0A9P6CB92"/>
<feature type="compositionally biased region" description="Low complexity" evidence="1">
    <location>
        <begin position="128"/>
        <end position="145"/>
    </location>
</feature>
<feature type="region of interest" description="Disordered" evidence="1">
    <location>
        <begin position="122"/>
        <end position="145"/>
    </location>
</feature>
<comment type="caution">
    <text evidence="2">The sequence shown here is derived from an EMBL/GenBank/DDBJ whole genome shotgun (WGS) entry which is preliminary data.</text>
</comment>
<evidence type="ECO:0000256" key="1">
    <source>
        <dbReference type="SAM" id="MobiDB-lite"/>
    </source>
</evidence>
<proteinExistence type="predicted"/>